<evidence type="ECO:0000256" key="1">
    <source>
        <dbReference type="SAM" id="MobiDB-lite"/>
    </source>
</evidence>
<name>A0A0C9U649_SPHS4</name>
<proteinExistence type="predicted"/>
<organism evidence="2 3">
    <name type="scientific">Sphaerobolus stellatus (strain SS14)</name>
    <dbReference type="NCBI Taxonomy" id="990650"/>
    <lineage>
        <taxon>Eukaryota</taxon>
        <taxon>Fungi</taxon>
        <taxon>Dikarya</taxon>
        <taxon>Basidiomycota</taxon>
        <taxon>Agaricomycotina</taxon>
        <taxon>Agaricomycetes</taxon>
        <taxon>Phallomycetidae</taxon>
        <taxon>Geastrales</taxon>
        <taxon>Sphaerobolaceae</taxon>
        <taxon>Sphaerobolus</taxon>
    </lineage>
</organism>
<sequence length="249" mass="27760">MDIWDDDDEQVHSGYDVYLGDEDDVPVDAEELMEDDPDVTGDNPGVGISFEGLDAQRQTIQDIINSAFISIVPASQSTVDNPSRGPTASLSSSLTIEQVRMLLDAARARGLRATVAQLDEDEEDEDYVPDGQFEEDEEEEEIVNRRPWPWSRRRVVVAKNWFKPVLEPQKAGVELMHSGDFGRLKSKKRQNIRRVLKGREMGMRGRGRGLHKEDLSRSMVPNTDGAIVATYGSNAYSGQFSAGLSSCLR</sequence>
<dbReference type="AlphaFoldDB" id="A0A0C9U649"/>
<protein>
    <submittedName>
        <fullName evidence="2">Uncharacterized protein</fullName>
    </submittedName>
</protein>
<dbReference type="Proteomes" id="UP000054279">
    <property type="component" value="Unassembled WGS sequence"/>
</dbReference>
<feature type="region of interest" description="Disordered" evidence="1">
    <location>
        <begin position="120"/>
        <end position="140"/>
    </location>
</feature>
<evidence type="ECO:0000313" key="3">
    <source>
        <dbReference type="Proteomes" id="UP000054279"/>
    </source>
</evidence>
<dbReference type="EMBL" id="KN837160">
    <property type="protein sequence ID" value="KIJ38443.1"/>
    <property type="molecule type" value="Genomic_DNA"/>
</dbReference>
<dbReference type="HOGENOM" id="CLU_1116359_0_0_1"/>
<reference evidence="2 3" key="1">
    <citation type="submission" date="2014-06" db="EMBL/GenBank/DDBJ databases">
        <title>Evolutionary Origins and Diversification of the Mycorrhizal Mutualists.</title>
        <authorList>
            <consortium name="DOE Joint Genome Institute"/>
            <consortium name="Mycorrhizal Genomics Consortium"/>
            <person name="Kohler A."/>
            <person name="Kuo A."/>
            <person name="Nagy L.G."/>
            <person name="Floudas D."/>
            <person name="Copeland A."/>
            <person name="Barry K.W."/>
            <person name="Cichocki N."/>
            <person name="Veneault-Fourrey C."/>
            <person name="LaButti K."/>
            <person name="Lindquist E.A."/>
            <person name="Lipzen A."/>
            <person name="Lundell T."/>
            <person name="Morin E."/>
            <person name="Murat C."/>
            <person name="Riley R."/>
            <person name="Ohm R."/>
            <person name="Sun H."/>
            <person name="Tunlid A."/>
            <person name="Henrissat B."/>
            <person name="Grigoriev I.V."/>
            <person name="Hibbett D.S."/>
            <person name="Martin F."/>
        </authorList>
    </citation>
    <scope>NUCLEOTIDE SEQUENCE [LARGE SCALE GENOMIC DNA]</scope>
    <source>
        <strain evidence="2 3">SS14</strain>
    </source>
</reference>
<accession>A0A0C9U649</accession>
<keyword evidence="3" id="KW-1185">Reference proteome</keyword>
<gene>
    <name evidence="2" type="ORF">M422DRAFT_258810</name>
</gene>
<evidence type="ECO:0000313" key="2">
    <source>
        <dbReference type="EMBL" id="KIJ38443.1"/>
    </source>
</evidence>